<reference evidence="2" key="1">
    <citation type="submission" date="2009-05" db="EMBL/GenBank/DDBJ databases">
        <title>Complete sequence of chromosome of Thauera sp. MZ1T.</title>
        <authorList>
            <consortium name="US DOE Joint Genome Institute"/>
            <person name="Lucas S."/>
            <person name="Copeland A."/>
            <person name="Lapidus A."/>
            <person name="Glavina del Rio T."/>
            <person name="Dalin E."/>
            <person name="Tice H."/>
            <person name="Bruce D."/>
            <person name="Goodwin L."/>
            <person name="Pitluck S."/>
            <person name="Sims D."/>
            <person name="Brettin T."/>
            <person name="Detter J.C."/>
            <person name="Han C."/>
            <person name="Larimer F."/>
            <person name="Land M."/>
            <person name="Hauser L."/>
            <person name="Kyrpides N."/>
            <person name="Mikhailova N."/>
            <person name="Sayler G.S."/>
        </authorList>
    </citation>
    <scope>NUCLEOTIDE SEQUENCE [LARGE SCALE GENOMIC DNA]</scope>
    <source>
        <strain evidence="2">MZ1T</strain>
    </source>
</reference>
<dbReference type="Pfam" id="PF11136">
    <property type="entry name" value="DUF2889"/>
    <property type="match status" value="1"/>
</dbReference>
<evidence type="ECO:0000313" key="1">
    <source>
        <dbReference type="EMBL" id="ACK53513.1"/>
    </source>
</evidence>
<dbReference type="Proteomes" id="UP000002186">
    <property type="component" value="Chromosome"/>
</dbReference>
<dbReference type="RefSeq" id="WP_012584612.1">
    <property type="nucleotide sequence ID" value="NC_011662.2"/>
</dbReference>
<dbReference type="OrthoDB" id="6862397at2"/>
<proteinExistence type="predicted"/>
<evidence type="ECO:0008006" key="3">
    <source>
        <dbReference type="Google" id="ProtNLM"/>
    </source>
</evidence>
<dbReference type="AlphaFoldDB" id="C4ZJ00"/>
<organism evidence="1 2">
    <name type="scientific">Thauera aminoaromatica</name>
    <dbReference type="NCBI Taxonomy" id="164330"/>
    <lineage>
        <taxon>Bacteria</taxon>
        <taxon>Pseudomonadati</taxon>
        <taxon>Pseudomonadota</taxon>
        <taxon>Betaproteobacteria</taxon>
        <taxon>Rhodocyclales</taxon>
        <taxon>Zoogloeaceae</taxon>
        <taxon>Thauera</taxon>
    </lineage>
</organism>
<sequence length="194" mass="21918">MLGNSERKRVHTRRIVCEAFRRRDGLWEIEATVIDEKGEDMPFRSRPMVRPGQSLHDITIAVLIDDDAVIHDVAARMQTVPWAACPESQAAYRRLIGLQIGAGFMREVRERVGGVEGCTHLTDLLVQVGNTYTQAIWPTLIARQFAAEPDPRKWTDRRAVGFVGGCAAWRQDGDTLRQEYPELAAEFAAKRDET</sequence>
<dbReference type="STRING" id="85643.Tmz1t_0742"/>
<evidence type="ECO:0000313" key="2">
    <source>
        <dbReference type="Proteomes" id="UP000002186"/>
    </source>
</evidence>
<reference evidence="1 2" key="2">
    <citation type="journal article" date="2012" name="Stand. Genomic Sci.">
        <title>Complete genome sequence of Thauera aminoaromatica strain MZ1T.</title>
        <authorList>
            <person name="Jiang K."/>
            <person name="Sanseverino J."/>
            <person name="Chauhan A."/>
            <person name="Lucas S."/>
            <person name="Copeland A."/>
            <person name="Lapidus A."/>
            <person name="Del Rio T.G."/>
            <person name="Dalin E."/>
            <person name="Tice H."/>
            <person name="Bruce D."/>
            <person name="Goodwin L."/>
            <person name="Pitluck S."/>
            <person name="Sims D."/>
            <person name="Brettin T."/>
            <person name="Detter J.C."/>
            <person name="Han C."/>
            <person name="Chang Y.J."/>
            <person name="Larimer F."/>
            <person name="Land M."/>
            <person name="Hauser L."/>
            <person name="Kyrpides N.C."/>
            <person name="Mikhailova N."/>
            <person name="Moser S."/>
            <person name="Jegier P."/>
            <person name="Close D."/>
            <person name="Debruyn J.M."/>
            <person name="Wang Y."/>
            <person name="Layton A.C."/>
            <person name="Allen M.S."/>
            <person name="Sayler G.S."/>
        </authorList>
    </citation>
    <scope>NUCLEOTIDE SEQUENCE [LARGE SCALE GENOMIC DNA]</scope>
    <source>
        <strain evidence="1 2">MZ1T</strain>
    </source>
</reference>
<protein>
    <recommendedName>
        <fullName evidence="3">DUF2889 domain-containing protein</fullName>
    </recommendedName>
</protein>
<accession>C4ZJ00</accession>
<dbReference type="InterPro" id="IPR021312">
    <property type="entry name" value="DUF2889"/>
</dbReference>
<name>C4ZJ00_THASP</name>
<keyword evidence="2" id="KW-1185">Reference proteome</keyword>
<dbReference type="HOGENOM" id="CLU_083007_1_0_4"/>
<dbReference type="KEGG" id="tmz:Tmz1t_0742"/>
<dbReference type="eggNOG" id="ENOG5030717">
    <property type="taxonomic scope" value="Bacteria"/>
</dbReference>
<dbReference type="EMBL" id="CP001281">
    <property type="protein sequence ID" value="ACK53513.1"/>
    <property type="molecule type" value="Genomic_DNA"/>
</dbReference>
<gene>
    <name evidence="1" type="ordered locus">Tmz1t_0742</name>
</gene>